<comment type="caution">
    <text evidence="1">The sequence shown here is derived from an EMBL/GenBank/DDBJ whole genome shotgun (WGS) entry which is preliminary data.</text>
</comment>
<evidence type="ECO:0000313" key="1">
    <source>
        <dbReference type="EMBL" id="GMF30448.1"/>
    </source>
</evidence>
<evidence type="ECO:0000313" key="2">
    <source>
        <dbReference type="Proteomes" id="UP001165121"/>
    </source>
</evidence>
<sequence>MASALLADSGMLHSKWADALRHAAFMRNRITKRGEVINPHKKIFKRRPDMSKVPIFGQAVTARIPEEICIKYRRFTNPRGELGAFVGCTDEVKGYKVWFPGPGSPVIEANDARLIARMFHELRDVREEDPNDFAVVDDDGPRAQEAEHVSCRRLDAGPSQLQANQ</sequence>
<name>A0A9W6UDR9_9STRA</name>
<dbReference type="AlphaFoldDB" id="A0A9W6UDR9"/>
<dbReference type="Proteomes" id="UP001165121">
    <property type="component" value="Unassembled WGS sequence"/>
</dbReference>
<reference evidence="1" key="1">
    <citation type="submission" date="2023-04" db="EMBL/GenBank/DDBJ databases">
        <title>Phytophthora fragariaefolia NBRC 109709.</title>
        <authorList>
            <person name="Ichikawa N."/>
            <person name="Sato H."/>
            <person name="Tonouchi N."/>
        </authorList>
    </citation>
    <scope>NUCLEOTIDE SEQUENCE</scope>
    <source>
        <strain evidence="1">NBRC 109709</strain>
    </source>
</reference>
<dbReference type="EMBL" id="BSXT01000580">
    <property type="protein sequence ID" value="GMF30448.1"/>
    <property type="molecule type" value="Genomic_DNA"/>
</dbReference>
<proteinExistence type="predicted"/>
<protein>
    <submittedName>
        <fullName evidence="1">Unnamed protein product</fullName>
    </submittedName>
</protein>
<organism evidence="1 2">
    <name type="scientific">Phytophthora fragariaefolia</name>
    <dbReference type="NCBI Taxonomy" id="1490495"/>
    <lineage>
        <taxon>Eukaryota</taxon>
        <taxon>Sar</taxon>
        <taxon>Stramenopiles</taxon>
        <taxon>Oomycota</taxon>
        <taxon>Peronosporomycetes</taxon>
        <taxon>Peronosporales</taxon>
        <taxon>Peronosporaceae</taxon>
        <taxon>Phytophthora</taxon>
    </lineage>
</organism>
<gene>
    <name evidence="1" type="ORF">Pfra01_000675200</name>
</gene>
<accession>A0A9W6UDR9</accession>
<keyword evidence="2" id="KW-1185">Reference proteome</keyword>
<dbReference type="OrthoDB" id="413361at2759"/>